<gene>
    <name evidence="1" type="ORF">BFS16_00535</name>
</gene>
<evidence type="ECO:0000313" key="1">
    <source>
        <dbReference type="EMBL" id="PNP96405.1"/>
    </source>
</evidence>
<evidence type="ECO:0000313" key="2">
    <source>
        <dbReference type="Proteomes" id="UP000236634"/>
    </source>
</evidence>
<accession>A0A2K0XPD7</accession>
<proteinExistence type="predicted"/>
<comment type="caution">
    <text evidence="1">The sequence shown here is derived from an EMBL/GenBank/DDBJ whole genome shotgun (WGS) entry which is preliminary data.</text>
</comment>
<dbReference type="EMBL" id="NBAX01000001">
    <property type="protein sequence ID" value="PNP96405.1"/>
    <property type="molecule type" value="Genomic_DNA"/>
</dbReference>
<reference evidence="1 2" key="1">
    <citation type="submission" date="2017-03" db="EMBL/GenBank/DDBJ databases">
        <authorList>
            <person name="Afonso C.L."/>
            <person name="Miller P.J."/>
            <person name="Scott M.A."/>
            <person name="Spackman E."/>
            <person name="Goraichik I."/>
            <person name="Dimitrov K.M."/>
            <person name="Suarez D.L."/>
            <person name="Swayne D.E."/>
        </authorList>
    </citation>
    <scope>NUCLEOTIDE SEQUENCE [LARGE SCALE GENOMIC DNA]</scope>
    <source>
        <strain evidence="1 2">DNF00076</strain>
    </source>
</reference>
<organism evidence="1 2">
    <name type="scientific">Hoylesella timonensis</name>
    <dbReference type="NCBI Taxonomy" id="386414"/>
    <lineage>
        <taxon>Bacteria</taxon>
        <taxon>Pseudomonadati</taxon>
        <taxon>Bacteroidota</taxon>
        <taxon>Bacteroidia</taxon>
        <taxon>Bacteroidales</taxon>
        <taxon>Prevotellaceae</taxon>
        <taxon>Hoylesella</taxon>
    </lineage>
</organism>
<sequence length="206" mass="23287">MNTEKTSSPYLKWGCLSTIILLVVVAVSQNISCEGGKSSASKADIESYISEAQQDSAKLCTMKAEHKEYTNMKEIAKEADAIYAHDMSTKHPEDSAIFNIDKHLMSLVKYNRNKCDSISSFHRVQFGRALGHELSNRAVYPIKDIAVNITGKFNNILTLYSSEFVKQGKIETNYSTYEELFDRMGFKEVRFATDKNSDFTSYEILS</sequence>
<protein>
    <submittedName>
        <fullName evidence="1">Uncharacterized protein</fullName>
    </submittedName>
</protein>
<dbReference type="Proteomes" id="UP000236634">
    <property type="component" value="Unassembled WGS sequence"/>
</dbReference>
<name>A0A2K0XPD7_9BACT</name>
<dbReference type="AlphaFoldDB" id="A0A2K0XPD7"/>
<dbReference type="RefSeq" id="WP_103002358.1">
    <property type="nucleotide sequence ID" value="NZ_NBAX01000001.1"/>
</dbReference>